<dbReference type="EMBL" id="PKMF04000888">
    <property type="protein sequence ID" value="KAK7817344.1"/>
    <property type="molecule type" value="Genomic_DNA"/>
</dbReference>
<organism evidence="1 2">
    <name type="scientific">Quercus suber</name>
    <name type="common">Cork oak</name>
    <dbReference type="NCBI Taxonomy" id="58331"/>
    <lineage>
        <taxon>Eukaryota</taxon>
        <taxon>Viridiplantae</taxon>
        <taxon>Streptophyta</taxon>
        <taxon>Embryophyta</taxon>
        <taxon>Tracheophyta</taxon>
        <taxon>Spermatophyta</taxon>
        <taxon>Magnoliopsida</taxon>
        <taxon>eudicotyledons</taxon>
        <taxon>Gunneridae</taxon>
        <taxon>Pentapetalae</taxon>
        <taxon>rosids</taxon>
        <taxon>fabids</taxon>
        <taxon>Fagales</taxon>
        <taxon>Fagaceae</taxon>
        <taxon>Quercus</taxon>
    </lineage>
</organism>
<dbReference type="AlphaFoldDB" id="A0AAW0ISC1"/>
<sequence length="86" mass="9074">MGDDVVHGLIITFTTNKISIENIHGGFGANMGKKSCDFLGSHEVLVDVGSTKAKGLEVSRGSDKRVVVPEALCMGLKGVTLDDVEE</sequence>
<evidence type="ECO:0000313" key="1">
    <source>
        <dbReference type="EMBL" id="KAK7817344.1"/>
    </source>
</evidence>
<protein>
    <submittedName>
        <fullName evidence="1">Uncharacterized protein</fullName>
    </submittedName>
</protein>
<evidence type="ECO:0000313" key="2">
    <source>
        <dbReference type="Proteomes" id="UP000237347"/>
    </source>
</evidence>
<keyword evidence="2" id="KW-1185">Reference proteome</keyword>
<accession>A0AAW0ISC1</accession>
<dbReference type="Proteomes" id="UP000237347">
    <property type="component" value="Unassembled WGS sequence"/>
</dbReference>
<proteinExistence type="predicted"/>
<gene>
    <name evidence="1" type="ORF">CFP56_043001</name>
</gene>
<name>A0AAW0ISC1_QUESU</name>
<comment type="caution">
    <text evidence="1">The sequence shown here is derived from an EMBL/GenBank/DDBJ whole genome shotgun (WGS) entry which is preliminary data.</text>
</comment>
<reference evidence="1 2" key="1">
    <citation type="journal article" date="2018" name="Sci. Data">
        <title>The draft genome sequence of cork oak.</title>
        <authorList>
            <person name="Ramos A.M."/>
            <person name="Usie A."/>
            <person name="Barbosa P."/>
            <person name="Barros P.M."/>
            <person name="Capote T."/>
            <person name="Chaves I."/>
            <person name="Simoes F."/>
            <person name="Abreu I."/>
            <person name="Carrasquinho I."/>
            <person name="Faro C."/>
            <person name="Guimaraes J.B."/>
            <person name="Mendonca D."/>
            <person name="Nobrega F."/>
            <person name="Rodrigues L."/>
            <person name="Saibo N.J.M."/>
            <person name="Varela M.C."/>
            <person name="Egas C."/>
            <person name="Matos J."/>
            <person name="Miguel C.M."/>
            <person name="Oliveira M.M."/>
            <person name="Ricardo C.P."/>
            <person name="Goncalves S."/>
        </authorList>
    </citation>
    <scope>NUCLEOTIDE SEQUENCE [LARGE SCALE GENOMIC DNA]</scope>
    <source>
        <strain evidence="2">cv. HL8</strain>
    </source>
</reference>